<evidence type="ECO:0000313" key="2">
    <source>
        <dbReference type="Proteomes" id="UP001597034"/>
    </source>
</evidence>
<dbReference type="Proteomes" id="UP001597034">
    <property type="component" value="Unassembled WGS sequence"/>
</dbReference>
<comment type="caution">
    <text evidence="1">The sequence shown here is derived from an EMBL/GenBank/DDBJ whole genome shotgun (WGS) entry which is preliminary data.</text>
</comment>
<proteinExistence type="predicted"/>
<protein>
    <submittedName>
        <fullName evidence="1">Uncharacterized protein</fullName>
    </submittedName>
</protein>
<keyword evidence="2" id="KW-1185">Reference proteome</keyword>
<dbReference type="EMBL" id="JBHUDO010000002">
    <property type="protein sequence ID" value="MFD1646070.1"/>
    <property type="molecule type" value="Genomic_DNA"/>
</dbReference>
<sequence length="596" mass="63304">MDFSRRRALGILAAAGLAATSSPRSTAEFRKTVSESLPDTVLFQNGDDLTESNLARLLARSNSSDYVERGLRFSADYRDNTLTIGNGMAVVADSSTNRAYVVLTEQRQNISLPITSGANYVYLTIDPSTRDAVSIHIVGDDSSPSNPSLKIGEIDTANGTSTELNREPDLMVGDITSDGTTVYDADTNTVGDGTTRANHESVHAEDVGNIHYLPEVNGGTLNAKWDTLTSGWRDGESHAVIIPPPDQDNDGSRDDTVTLGNGIVCWEMDGAITIDNDRDNVVIKAWRSNISHDPANSFTNYIEVIDGSNKPENIDIQGGIWRCNGGVTNLVKTTGASRLRLHGLKGGATSSGNFQRGVYAVADDHPIGGLQVNTLQGAVFDNSTVVLDGTSNSVINFHVEGVRGSGNQDVVVGRGQSEQGDIERVRQTATNMPTRSGVRLEATSDGRPDNVKVEDVAVFTSGVAALDTGDTTRGSASRMREISCERLAVGNNETVASLDWLQGCPALNIGGTDLSWTIDVGVNSNMFDCGIDARGSDVTVNRGANAARIVVNGKGINSGDPSSTGQWNGNGYEGLNVEDTTVPAMYYHDGSGFEAY</sequence>
<evidence type="ECO:0000313" key="1">
    <source>
        <dbReference type="EMBL" id="MFD1646070.1"/>
    </source>
</evidence>
<dbReference type="InterPro" id="IPR006311">
    <property type="entry name" value="TAT_signal"/>
</dbReference>
<gene>
    <name evidence="1" type="ORF">ACFSBL_10290</name>
</gene>
<dbReference type="AlphaFoldDB" id="A0ABD6DL01"/>
<name>A0ABD6DL01_9EURY</name>
<dbReference type="RefSeq" id="WP_256398406.1">
    <property type="nucleotide sequence ID" value="NZ_JANHJR010000001.1"/>
</dbReference>
<organism evidence="1 2">
    <name type="scientific">Haloarchaeobius litoreus</name>
    <dbReference type="NCBI Taxonomy" id="755306"/>
    <lineage>
        <taxon>Archaea</taxon>
        <taxon>Methanobacteriati</taxon>
        <taxon>Methanobacteriota</taxon>
        <taxon>Stenosarchaea group</taxon>
        <taxon>Halobacteria</taxon>
        <taxon>Halobacteriales</taxon>
        <taxon>Halorubellaceae</taxon>
        <taxon>Haloarchaeobius</taxon>
    </lineage>
</organism>
<dbReference type="PROSITE" id="PS51318">
    <property type="entry name" value="TAT"/>
    <property type="match status" value="1"/>
</dbReference>
<accession>A0ABD6DL01</accession>
<reference evidence="1 2" key="1">
    <citation type="journal article" date="2019" name="Int. J. Syst. Evol. Microbiol.">
        <title>The Global Catalogue of Microorganisms (GCM) 10K type strain sequencing project: providing services to taxonomists for standard genome sequencing and annotation.</title>
        <authorList>
            <consortium name="The Broad Institute Genomics Platform"/>
            <consortium name="The Broad Institute Genome Sequencing Center for Infectious Disease"/>
            <person name="Wu L."/>
            <person name="Ma J."/>
        </authorList>
    </citation>
    <scope>NUCLEOTIDE SEQUENCE [LARGE SCALE GENOMIC DNA]</scope>
    <source>
        <strain evidence="1 2">CGMCC 1.10390</strain>
    </source>
</reference>